<dbReference type="RefSeq" id="WP_141450097.1">
    <property type="nucleotide sequence ID" value="NZ_CP041217.1"/>
</dbReference>
<gene>
    <name evidence="3" type="ORF">FFV09_23245</name>
</gene>
<evidence type="ECO:0008006" key="5">
    <source>
        <dbReference type="Google" id="ProtNLM"/>
    </source>
</evidence>
<protein>
    <recommendedName>
        <fullName evidence="5">Glycosyl hydrolase family 115</fullName>
    </recommendedName>
</protein>
<dbReference type="InterPro" id="IPR029018">
    <property type="entry name" value="Hex-like_dom2"/>
</dbReference>
<sequence length="736" mass="84336">MSAADVHSVQPGSLRLAGQVRLYAEPGESTAVAHALRFLLRDLHAVLGAEPQLAQDERTAQIVVRIARGSDSCPERPEAFVFRFERREDAQDAEHTEHVEHVEHTEHTERAETGPEESVRMVIAGRDELGLVYGLLEFGRIFLGVQPLGYWMDRSLLSQSELVLACEPYDSPPRRVRYRGWFVNDEVSLIGWTRQYPPPREVWEPVFEALLRCGGNMVIAGTDLPHHGIHHALASEMGLIVTHHHAEPLGAQMFLRAYPGYRASYREEPERYERLWRQAIEEQKDRRILWVLSFRGQGDKPFWEDDPFFDTPQKRGELISRAMRRQYELIRESVSDPVCCVALYGEISELYKAGWIELPEGAIKIWADNGYGKMVSRRHGNLNLRTPALPAPGESGPHGLYYHVTFHDLQASNHLTMFPGSAEFLRSEIQTAFDAGADEYLLVNCGGIRPHVYPLDVLRTLWNDGTIDADRHRAQFVRDYYTSGHEELERLYRTYPDAALAYGPNADDLAGDEYYHHPARQIIGRWIEGRTPDSDPRLDWAAESSSWAGQLQRFEQKLKAAIPKWEAWLRACDEAAERLEAGDRQRMLDHLRFHGELHASGCAGFYLLCRSYGEYAQGRLPEAFVLASESMSQYERGVDALRAAEHGKWADFYRADWLTNIASTVRSVDTLRRVLRVQGDGPDFFLWFKQYLMPETEKYIYLENTHREPLEDDELARRLKQRLFGETADLLTDSSG</sequence>
<evidence type="ECO:0000256" key="1">
    <source>
        <dbReference type="ARBA" id="ARBA00022801"/>
    </source>
</evidence>
<name>A0A4Y6V4G0_SACBS</name>
<evidence type="ECO:0000313" key="4">
    <source>
        <dbReference type="Proteomes" id="UP000316968"/>
    </source>
</evidence>
<dbReference type="EMBL" id="CP041217">
    <property type="protein sequence ID" value="QDH23521.1"/>
    <property type="molecule type" value="Genomic_DNA"/>
</dbReference>
<keyword evidence="1" id="KW-0378">Hydrolase</keyword>
<dbReference type="InterPro" id="IPR031924">
    <property type="entry name" value="GH115"/>
</dbReference>
<accession>A0A4Y6V4G0</accession>
<dbReference type="Proteomes" id="UP000316968">
    <property type="component" value="Chromosome"/>
</dbReference>
<dbReference type="KEGG" id="saca:FFV09_23245"/>
<dbReference type="Gene3D" id="3.20.20.520">
    <property type="entry name" value="Glycosyl hydrolase family 115"/>
    <property type="match status" value="1"/>
</dbReference>
<dbReference type="Gene3D" id="3.30.379.10">
    <property type="entry name" value="Chitobiase/beta-hexosaminidase domain 2-like"/>
    <property type="match status" value="1"/>
</dbReference>
<dbReference type="OrthoDB" id="8727830at2"/>
<evidence type="ECO:0000313" key="3">
    <source>
        <dbReference type="EMBL" id="QDH23521.1"/>
    </source>
</evidence>
<dbReference type="PANTHER" id="PTHR37842">
    <property type="match status" value="1"/>
</dbReference>
<dbReference type="AlphaFoldDB" id="A0A4Y6V4G0"/>
<dbReference type="GO" id="GO:0016787">
    <property type="term" value="F:hydrolase activity"/>
    <property type="evidence" value="ECO:0007669"/>
    <property type="project" value="UniProtKB-KW"/>
</dbReference>
<organism evidence="3 4">
    <name type="scientific">Saccharibacillus brassicae</name>
    <dbReference type="NCBI Taxonomy" id="2583377"/>
    <lineage>
        <taxon>Bacteria</taxon>
        <taxon>Bacillati</taxon>
        <taxon>Bacillota</taxon>
        <taxon>Bacilli</taxon>
        <taxon>Bacillales</taxon>
        <taxon>Paenibacillaceae</taxon>
        <taxon>Saccharibacillus</taxon>
    </lineage>
</organism>
<evidence type="ECO:0000256" key="2">
    <source>
        <dbReference type="SAM" id="MobiDB-lite"/>
    </source>
</evidence>
<feature type="region of interest" description="Disordered" evidence="2">
    <location>
        <begin position="92"/>
        <end position="115"/>
    </location>
</feature>
<dbReference type="GO" id="GO:0005975">
    <property type="term" value="P:carbohydrate metabolic process"/>
    <property type="evidence" value="ECO:0007669"/>
    <property type="project" value="UniProtKB-ARBA"/>
</dbReference>
<dbReference type="PANTHER" id="PTHR37842:SF2">
    <property type="entry name" value="GYLCOSYL HYDROLASE 115 C-TERMINAL DOMAIN-CONTAINING PROTEIN"/>
    <property type="match status" value="1"/>
</dbReference>
<dbReference type="InterPro" id="IPR042301">
    <property type="entry name" value="GH115_sf"/>
</dbReference>
<dbReference type="Pfam" id="PF15979">
    <property type="entry name" value="Glyco_hydro_115"/>
    <property type="match status" value="1"/>
</dbReference>
<proteinExistence type="predicted"/>
<keyword evidence="4" id="KW-1185">Reference proteome</keyword>
<reference evidence="3 4" key="1">
    <citation type="submission" date="2019-06" db="EMBL/GenBank/DDBJ databases">
        <title>Saccharibacillus brassicae sp. nov., an endophytic bacterium isolated from Chinese cabbage seeds (Brassica pekinensis).</title>
        <authorList>
            <person name="Jiang L."/>
            <person name="Lee J."/>
            <person name="Kim S.W."/>
        </authorList>
    </citation>
    <scope>NUCLEOTIDE SEQUENCE [LARGE SCALE GENOMIC DNA]</scope>
    <source>
        <strain evidence="4">KCTC 43072 / ATSA2</strain>
    </source>
</reference>